<reference evidence="1" key="1">
    <citation type="submission" date="2016-07" db="EMBL/GenBank/DDBJ databases">
        <authorList>
            <person name="Bretaudeau A."/>
        </authorList>
    </citation>
    <scope>NUCLEOTIDE SEQUENCE</scope>
    <source>
        <strain evidence="1">Rice</strain>
        <tissue evidence="1">Whole body</tissue>
    </source>
</reference>
<organism evidence="1">
    <name type="scientific">Spodoptera frugiperda</name>
    <name type="common">Fall armyworm</name>
    <dbReference type="NCBI Taxonomy" id="7108"/>
    <lineage>
        <taxon>Eukaryota</taxon>
        <taxon>Metazoa</taxon>
        <taxon>Ecdysozoa</taxon>
        <taxon>Arthropoda</taxon>
        <taxon>Hexapoda</taxon>
        <taxon>Insecta</taxon>
        <taxon>Pterygota</taxon>
        <taxon>Neoptera</taxon>
        <taxon>Endopterygota</taxon>
        <taxon>Lepidoptera</taxon>
        <taxon>Glossata</taxon>
        <taxon>Ditrysia</taxon>
        <taxon>Noctuoidea</taxon>
        <taxon>Noctuidae</taxon>
        <taxon>Amphipyrinae</taxon>
        <taxon>Spodoptera</taxon>
    </lineage>
</organism>
<gene>
    <name evidence="1" type="ORF">SFRICE_031879</name>
</gene>
<proteinExistence type="predicted"/>
<dbReference type="AlphaFoldDB" id="A0A2H1WVT0"/>
<name>A0A2H1WVT0_SPOFR</name>
<evidence type="ECO:0000313" key="1">
    <source>
        <dbReference type="EMBL" id="SOQ57170.1"/>
    </source>
</evidence>
<protein>
    <submittedName>
        <fullName evidence="1">SFRICE_031879</fullName>
    </submittedName>
</protein>
<sequence>MAVTHLSPILSENAMTFIRNMTLIYLQLEGGTHIFPLWKRLTFKRLILTKSGFKNLNVFLKDLSIDTYPSRICSWCTKE</sequence>
<accession>A0A2H1WVT0</accession>
<dbReference type="EMBL" id="ODYU01011434">
    <property type="protein sequence ID" value="SOQ57170.1"/>
    <property type="molecule type" value="Genomic_DNA"/>
</dbReference>